<dbReference type="InterPro" id="IPR015422">
    <property type="entry name" value="PyrdxlP-dep_Trfase_small"/>
</dbReference>
<dbReference type="OrthoDB" id="9801834at2"/>
<keyword evidence="10" id="KW-1185">Reference proteome</keyword>
<dbReference type="Gene3D" id="3.40.640.10">
    <property type="entry name" value="Type I PLP-dependent aspartate aminotransferase-like (Major domain)"/>
    <property type="match status" value="1"/>
</dbReference>
<dbReference type="PANTHER" id="PTHR43094">
    <property type="entry name" value="AMINOTRANSFERASE"/>
    <property type="match status" value="1"/>
</dbReference>
<dbReference type="NCBIfam" id="NF005685">
    <property type="entry name" value="PRK07483.1"/>
    <property type="match status" value="1"/>
</dbReference>
<name>A0A011UKS3_9HYPH</name>
<evidence type="ECO:0000256" key="2">
    <source>
        <dbReference type="ARBA" id="ARBA00008954"/>
    </source>
</evidence>
<dbReference type="PANTHER" id="PTHR43094:SF1">
    <property type="entry name" value="AMINOTRANSFERASE CLASS-III"/>
    <property type="match status" value="1"/>
</dbReference>
<evidence type="ECO:0000313" key="8">
    <source>
        <dbReference type="EMBL" id="TDR35899.1"/>
    </source>
</evidence>
<dbReference type="GO" id="GO:0030170">
    <property type="term" value="F:pyridoxal phosphate binding"/>
    <property type="evidence" value="ECO:0007669"/>
    <property type="project" value="InterPro"/>
</dbReference>
<sequence length="444" mass="47161">MTTHVFHRALKSALPCVAGGDGITLRDAEGRTYIDACGGAAVSCLGHGHPAVLEAMAAQARQAAYIHTSFFTSQAAEKLAARVAENCGGDLNHVYFVDSGSEATETALKMARQYWLERGQPQRAKVISRHFSYHGNTLGALSVSGNRWRREPYAPLLADASFIEPCFFYRHAEPGETPEAYGERAAAALEKQILELGPETVMAFIAETVVGATTGAVTPAPGYLKRVREICDRYGVLLILDEVMCGTGRTGTFLAAHAEGVAADIVTLAKGLGGGYQAIAAVVCSDKVYEGFYNGSGVFQHGLTYSAHPVACAASLAVQEVIVRDNLLANVRARGEDLTRALHGRFGNNHNVGDIRGRGLIQAIELVRDRGGKTPFDPALKLSQRIKAEAFARGLMVYPGAGCADGRAGDHILLAPPYIVTPADIEEIVSRLGEAVDAALVAVN</sequence>
<evidence type="ECO:0000313" key="9">
    <source>
        <dbReference type="Proteomes" id="UP000019849"/>
    </source>
</evidence>
<dbReference type="RefSeq" id="WP_035026984.1">
    <property type="nucleotide sequence ID" value="NZ_KK073888.1"/>
</dbReference>
<keyword evidence="5 6" id="KW-0663">Pyridoxal phosphate</keyword>
<accession>A0A011UKS3</accession>
<dbReference type="CDD" id="cd00610">
    <property type="entry name" value="OAT_like"/>
    <property type="match status" value="1"/>
</dbReference>
<dbReference type="Pfam" id="PF00202">
    <property type="entry name" value="Aminotran_3"/>
    <property type="match status" value="1"/>
</dbReference>
<dbReference type="PROSITE" id="PS00600">
    <property type="entry name" value="AA_TRANSFER_CLASS_3"/>
    <property type="match status" value="1"/>
</dbReference>
<dbReference type="SUPFAM" id="SSF53383">
    <property type="entry name" value="PLP-dependent transferases"/>
    <property type="match status" value="1"/>
</dbReference>
<dbReference type="EMBL" id="JENY01000015">
    <property type="protein sequence ID" value="EXL06791.1"/>
    <property type="molecule type" value="Genomic_DNA"/>
</dbReference>
<proteinExistence type="inferred from homology"/>
<dbReference type="InterPro" id="IPR015421">
    <property type="entry name" value="PyrdxlP-dep_Trfase_major"/>
</dbReference>
<keyword evidence="3" id="KW-0055">Arginine biosynthesis</keyword>
<dbReference type="GO" id="GO:0008483">
    <property type="term" value="F:transaminase activity"/>
    <property type="evidence" value="ECO:0007669"/>
    <property type="project" value="UniProtKB-KW"/>
</dbReference>
<dbReference type="InterPro" id="IPR015424">
    <property type="entry name" value="PyrdxlP-dep_Trfase"/>
</dbReference>
<evidence type="ECO:0000256" key="4">
    <source>
        <dbReference type="ARBA" id="ARBA00022576"/>
    </source>
</evidence>
<reference evidence="7 9" key="1">
    <citation type="submission" date="2014-02" db="EMBL/GenBank/DDBJ databases">
        <title>Aquamicrobium defluvii Genome sequencing.</title>
        <authorList>
            <person name="Wang X."/>
        </authorList>
    </citation>
    <scope>NUCLEOTIDE SEQUENCE [LARGE SCALE GENOMIC DNA]</scope>
    <source>
        <strain evidence="7 9">W13Z1</strain>
    </source>
</reference>
<evidence type="ECO:0000256" key="6">
    <source>
        <dbReference type="RuleBase" id="RU003560"/>
    </source>
</evidence>
<dbReference type="STRING" id="69279.BG36_05465"/>
<evidence type="ECO:0000256" key="5">
    <source>
        <dbReference type="ARBA" id="ARBA00022898"/>
    </source>
</evidence>
<dbReference type="InterPro" id="IPR005814">
    <property type="entry name" value="Aminotrans_3"/>
</dbReference>
<dbReference type="EMBL" id="SNZF01000007">
    <property type="protein sequence ID" value="TDR35899.1"/>
    <property type="molecule type" value="Genomic_DNA"/>
</dbReference>
<dbReference type="GO" id="GO:0006526">
    <property type="term" value="P:L-arginine biosynthetic process"/>
    <property type="evidence" value="ECO:0007669"/>
    <property type="project" value="UniProtKB-KW"/>
</dbReference>
<dbReference type="eggNOG" id="COG0161">
    <property type="taxonomic scope" value="Bacteria"/>
</dbReference>
<comment type="cofactor">
    <cofactor evidence="1">
        <name>pyridoxal 5'-phosphate</name>
        <dbReference type="ChEBI" id="CHEBI:597326"/>
    </cofactor>
</comment>
<dbReference type="AlphaFoldDB" id="A0A011UKS3"/>
<gene>
    <name evidence="7" type="ORF">BG36_05465</name>
    <name evidence="8" type="ORF">DES43_10767</name>
</gene>
<comment type="similarity">
    <text evidence="2 6">Belongs to the class-III pyridoxal-phosphate-dependent aminotransferase family.</text>
</comment>
<dbReference type="InterPro" id="IPR049704">
    <property type="entry name" value="Aminotrans_3_PPA_site"/>
</dbReference>
<dbReference type="FunFam" id="3.40.640.10:FF:000004">
    <property type="entry name" value="Acetylornithine aminotransferase"/>
    <property type="match status" value="1"/>
</dbReference>
<evidence type="ECO:0000256" key="1">
    <source>
        <dbReference type="ARBA" id="ARBA00001933"/>
    </source>
</evidence>
<dbReference type="HOGENOM" id="CLU_016922_4_0_5"/>
<keyword evidence="4 8" id="KW-0032">Aminotransferase</keyword>
<keyword evidence="8" id="KW-0808">Transferase</keyword>
<dbReference type="Proteomes" id="UP000019849">
    <property type="component" value="Unassembled WGS sequence"/>
</dbReference>
<comment type="caution">
    <text evidence="7">The sequence shown here is derived from an EMBL/GenBank/DDBJ whole genome shotgun (WGS) entry which is preliminary data.</text>
</comment>
<protein>
    <submittedName>
        <fullName evidence="8">Adenosylmethionine-8-amino-7-oxononanoate aminotransferase</fullName>
    </submittedName>
</protein>
<dbReference type="GO" id="GO:0005829">
    <property type="term" value="C:cytosol"/>
    <property type="evidence" value="ECO:0007669"/>
    <property type="project" value="TreeGrafter"/>
</dbReference>
<evidence type="ECO:0000313" key="7">
    <source>
        <dbReference type="EMBL" id="EXL06791.1"/>
    </source>
</evidence>
<evidence type="ECO:0000256" key="3">
    <source>
        <dbReference type="ARBA" id="ARBA00022571"/>
    </source>
</evidence>
<evidence type="ECO:0000313" key="10">
    <source>
        <dbReference type="Proteomes" id="UP000294958"/>
    </source>
</evidence>
<dbReference type="Gene3D" id="3.90.1150.10">
    <property type="entry name" value="Aspartate Aminotransferase, domain 1"/>
    <property type="match status" value="1"/>
</dbReference>
<dbReference type="PATRIC" id="fig|69279.3.peg.2478"/>
<keyword evidence="3" id="KW-0028">Amino-acid biosynthesis</keyword>
<organism evidence="7 9">
    <name type="scientific">Aquamicrobium defluvii</name>
    <dbReference type="NCBI Taxonomy" id="69279"/>
    <lineage>
        <taxon>Bacteria</taxon>
        <taxon>Pseudomonadati</taxon>
        <taxon>Pseudomonadota</taxon>
        <taxon>Alphaproteobacteria</taxon>
        <taxon>Hyphomicrobiales</taxon>
        <taxon>Phyllobacteriaceae</taxon>
        <taxon>Aquamicrobium</taxon>
    </lineage>
</organism>
<dbReference type="Proteomes" id="UP000294958">
    <property type="component" value="Unassembled WGS sequence"/>
</dbReference>
<reference evidence="8 10" key="2">
    <citation type="submission" date="2019-03" db="EMBL/GenBank/DDBJ databases">
        <title>Genomic Encyclopedia of Type Strains, Phase IV (KMG-IV): sequencing the most valuable type-strain genomes for metagenomic binning, comparative biology and taxonomic classification.</title>
        <authorList>
            <person name="Goeker M."/>
        </authorList>
    </citation>
    <scope>NUCLEOTIDE SEQUENCE [LARGE SCALE GENOMIC DNA]</scope>
    <source>
        <strain evidence="8 10">DSM 11603</strain>
    </source>
</reference>